<dbReference type="Pfam" id="PF00251">
    <property type="entry name" value="Glyco_hydro_32N"/>
    <property type="match status" value="1"/>
</dbReference>
<dbReference type="EMBL" id="FXAY01000005">
    <property type="protein sequence ID" value="SMG45068.1"/>
    <property type="molecule type" value="Genomic_DNA"/>
</dbReference>
<organism evidence="7 8">
    <name type="scientific">Agreia pratensis</name>
    <dbReference type="NCBI Taxonomy" id="150121"/>
    <lineage>
        <taxon>Bacteria</taxon>
        <taxon>Bacillati</taxon>
        <taxon>Actinomycetota</taxon>
        <taxon>Actinomycetes</taxon>
        <taxon>Micrococcales</taxon>
        <taxon>Microbacteriaceae</taxon>
        <taxon>Agreia</taxon>
    </lineage>
</organism>
<dbReference type="GO" id="GO:0004564">
    <property type="term" value="F:beta-fructofuranosidase activity"/>
    <property type="evidence" value="ECO:0007669"/>
    <property type="project" value="UniProtKB-EC"/>
</dbReference>
<dbReference type="PANTHER" id="PTHR43101:SF1">
    <property type="entry name" value="BETA-FRUCTOSIDASE"/>
    <property type="match status" value="1"/>
</dbReference>
<dbReference type="AlphaFoldDB" id="A0A1X7KU69"/>
<sequence length="496" mass="55881">MPQQIFFQPHDAWVGDIIPFESDGEFKLFYLYEERSDPKPGTPWHLATTRNLVDFEDEGLAFEHGSSLDSDFNVYTGSIVRDGALTHLFYTGQNPTHLGADGLPLQLVMHATSSDDMASWTRHPEHTFGAPAGYESGDWRDPFVFHDDEAGVWRMLIAARHSDGPERRRGVIAQCVSTDLVTWEPTEPFWDPRRYIAHECPDVFKWGDWWYMVYSEFSENFTTRYRMAKTLDGPWIVPEYDSVDGRAYYASKTAEFDGRRFFFGWIASKEDSRDDGAWQWAGTMSVVEAKQRPDGTLDFGFASETRNSFSEVTPVGLADVENGVPLELSSPDGYTAVISEDDAPAAYFASVDLDIEAGTTECGLLLRSSADGDSSYIVRLEPKRNRMVFDRWPRRSTGDGQWEISGDVPFMIELERPCDLSAGRHRLEVIVENDLCVVNLDGRTTLSTRIYDHTAGRIGVFVGEGSVSARHFRMAVRPDPSQSTSVSADAHQHQLA</sequence>
<proteinExistence type="inferred from homology"/>
<evidence type="ECO:0000256" key="2">
    <source>
        <dbReference type="ARBA" id="ARBA00012758"/>
    </source>
</evidence>
<dbReference type="InterPro" id="IPR023296">
    <property type="entry name" value="Glyco_hydro_beta-prop_sf"/>
</dbReference>
<evidence type="ECO:0000259" key="6">
    <source>
        <dbReference type="Pfam" id="PF00251"/>
    </source>
</evidence>
<evidence type="ECO:0000256" key="4">
    <source>
        <dbReference type="ARBA" id="ARBA00023295"/>
    </source>
</evidence>
<dbReference type="Proteomes" id="UP000193244">
    <property type="component" value="Unassembled WGS sequence"/>
</dbReference>
<name>A0A1X7KU69_9MICO</name>
<evidence type="ECO:0000256" key="3">
    <source>
        <dbReference type="ARBA" id="ARBA00022801"/>
    </source>
</evidence>
<feature type="domain" description="Glycosyl hydrolase family 32 N-terminal" evidence="6">
    <location>
        <begin position="7"/>
        <end position="287"/>
    </location>
</feature>
<accession>A0A1X7KU69</accession>
<dbReference type="RefSeq" id="WP_085487382.1">
    <property type="nucleotide sequence ID" value="NZ_FXAY01000005.1"/>
</dbReference>
<comment type="similarity">
    <text evidence="1">Belongs to the glycosyl hydrolase 32 family.</text>
</comment>
<keyword evidence="3" id="KW-0378">Hydrolase</keyword>
<dbReference type="SUPFAM" id="SSF75005">
    <property type="entry name" value="Arabinanase/levansucrase/invertase"/>
    <property type="match status" value="1"/>
</dbReference>
<dbReference type="InterPro" id="IPR051214">
    <property type="entry name" value="GH32_Enzymes"/>
</dbReference>
<dbReference type="InterPro" id="IPR013148">
    <property type="entry name" value="Glyco_hydro_32_N"/>
</dbReference>
<evidence type="ECO:0000313" key="8">
    <source>
        <dbReference type="Proteomes" id="UP000193244"/>
    </source>
</evidence>
<keyword evidence="8" id="KW-1185">Reference proteome</keyword>
<evidence type="ECO:0000256" key="1">
    <source>
        <dbReference type="ARBA" id="ARBA00009902"/>
    </source>
</evidence>
<dbReference type="PANTHER" id="PTHR43101">
    <property type="entry name" value="BETA-FRUCTOSIDASE"/>
    <property type="match status" value="1"/>
</dbReference>
<feature type="region of interest" description="Disordered" evidence="5">
    <location>
        <begin position="477"/>
        <end position="496"/>
    </location>
</feature>
<dbReference type="GO" id="GO:0005975">
    <property type="term" value="P:carbohydrate metabolic process"/>
    <property type="evidence" value="ECO:0007669"/>
    <property type="project" value="InterPro"/>
</dbReference>
<dbReference type="EC" id="3.2.1.26" evidence="2"/>
<dbReference type="InterPro" id="IPR001362">
    <property type="entry name" value="Glyco_hydro_32"/>
</dbReference>
<keyword evidence="4" id="KW-0326">Glycosidase</keyword>
<dbReference type="OrthoDB" id="9759709at2"/>
<gene>
    <name evidence="7" type="ORF">SAMN06296010_2952</name>
</gene>
<protein>
    <recommendedName>
        <fullName evidence="2">beta-fructofuranosidase</fullName>
        <ecNumber evidence="2">3.2.1.26</ecNumber>
    </recommendedName>
</protein>
<dbReference type="Gene3D" id="2.115.10.20">
    <property type="entry name" value="Glycosyl hydrolase domain, family 43"/>
    <property type="match status" value="1"/>
</dbReference>
<dbReference type="STRING" id="150121.SAMN06296010_2952"/>
<dbReference type="CDD" id="cd08995">
    <property type="entry name" value="GH32_EcAec43-like"/>
    <property type="match status" value="1"/>
</dbReference>
<dbReference type="Gene3D" id="2.60.120.560">
    <property type="entry name" value="Exo-inulinase, domain 1"/>
    <property type="match status" value="1"/>
</dbReference>
<reference evidence="8" key="1">
    <citation type="submission" date="2017-04" db="EMBL/GenBank/DDBJ databases">
        <authorList>
            <person name="Varghese N."/>
            <person name="Submissions S."/>
        </authorList>
    </citation>
    <scope>NUCLEOTIDE SEQUENCE [LARGE SCALE GENOMIC DNA]</scope>
    <source>
        <strain evidence="8">VKM Ac-2510</strain>
    </source>
</reference>
<dbReference type="SMART" id="SM00640">
    <property type="entry name" value="Glyco_32"/>
    <property type="match status" value="1"/>
</dbReference>
<evidence type="ECO:0000313" key="7">
    <source>
        <dbReference type="EMBL" id="SMG45068.1"/>
    </source>
</evidence>
<evidence type="ECO:0000256" key="5">
    <source>
        <dbReference type="SAM" id="MobiDB-lite"/>
    </source>
</evidence>